<evidence type="ECO:0000256" key="9">
    <source>
        <dbReference type="PROSITE-ProRule" id="PRU10141"/>
    </source>
</evidence>
<dbReference type="SMART" id="SM00220">
    <property type="entry name" value="S_TKc"/>
    <property type="match status" value="1"/>
</dbReference>
<dbReference type="GO" id="GO:0005952">
    <property type="term" value="C:cAMP-dependent protein kinase complex"/>
    <property type="evidence" value="ECO:0007669"/>
    <property type="project" value="TreeGrafter"/>
</dbReference>
<evidence type="ECO:0000256" key="2">
    <source>
        <dbReference type="ARBA" id="ARBA00022527"/>
    </source>
</evidence>
<comment type="catalytic activity">
    <reaction evidence="7">
        <text>L-threonyl-[protein] + ATP = O-phospho-L-threonyl-[protein] + ADP + H(+)</text>
        <dbReference type="Rhea" id="RHEA:46608"/>
        <dbReference type="Rhea" id="RHEA-COMP:11060"/>
        <dbReference type="Rhea" id="RHEA-COMP:11605"/>
        <dbReference type="ChEBI" id="CHEBI:15378"/>
        <dbReference type="ChEBI" id="CHEBI:30013"/>
        <dbReference type="ChEBI" id="CHEBI:30616"/>
        <dbReference type="ChEBI" id="CHEBI:61977"/>
        <dbReference type="ChEBI" id="CHEBI:456216"/>
        <dbReference type="EC" id="2.7.11.11"/>
    </reaction>
</comment>
<dbReference type="EC" id="2.7.11.11" evidence="1"/>
<dbReference type="InterPro" id="IPR017441">
    <property type="entry name" value="Protein_kinase_ATP_BS"/>
</dbReference>
<dbReference type="PROSITE" id="PS00107">
    <property type="entry name" value="PROTEIN_KINASE_ATP"/>
    <property type="match status" value="1"/>
</dbReference>
<evidence type="ECO:0000256" key="1">
    <source>
        <dbReference type="ARBA" id="ARBA00012444"/>
    </source>
</evidence>
<sequence>MADKLGQLGHHNKLPAESQNHLLSSPIASEHVSPALSPLFDKRGSISTQRTSISDITRRTNSLCLTEASTPLKLAMKRVTRPKGSYRLTDFIIHRTLGTGSFGRVHLVQSKHNLRFYAIKVLSKERVVKMKQVEHTNNERHMLSAVQHPFIINLWGTFQDASNLYMVMDFIHGGELFTLLRRSNRFPDPVAKFYAAEVALALHYLHGLDIIYRDLKPENILLNHDGHIKVTDFGFAKECSNTTWTLCGTPDYLAPEIINQQRYNKSVDWYALGILIFEMLSGFPPFHQADGNHAVLYEKILAGPTYIRWPSAFNALATDLIMKLLESDPSKRYGNLRNGSRDVFHHEWFKEVNWEMLLNRQITAPYIPNISGEGDASAFDFYPEDNVAAAYGLPAPDPYGKDFPEFEYAGKSL</sequence>
<evidence type="ECO:0000256" key="6">
    <source>
        <dbReference type="ARBA" id="ARBA00022840"/>
    </source>
</evidence>
<dbReference type="InterPro" id="IPR000961">
    <property type="entry name" value="AGC-kinase_C"/>
</dbReference>
<dbReference type="Gene3D" id="1.10.510.10">
    <property type="entry name" value="Transferase(Phosphotransferase) domain 1"/>
    <property type="match status" value="1"/>
</dbReference>
<dbReference type="Gene3D" id="3.30.200.20">
    <property type="entry name" value="Phosphorylase Kinase, domain 1"/>
    <property type="match status" value="1"/>
</dbReference>
<dbReference type="CDD" id="cd05580">
    <property type="entry name" value="STKc_PKA_like"/>
    <property type="match status" value="1"/>
</dbReference>
<dbReference type="PROSITE" id="PS50011">
    <property type="entry name" value="PROTEIN_KINASE_DOM"/>
    <property type="match status" value="1"/>
</dbReference>
<feature type="domain" description="AGC-kinase C-terminal" evidence="12">
    <location>
        <begin position="350"/>
        <end position="413"/>
    </location>
</feature>
<dbReference type="GO" id="GO:0005634">
    <property type="term" value="C:nucleus"/>
    <property type="evidence" value="ECO:0007669"/>
    <property type="project" value="TreeGrafter"/>
</dbReference>
<keyword evidence="6 9" id="KW-0067">ATP-binding</keyword>
<dbReference type="InterPro" id="IPR008271">
    <property type="entry name" value="Ser/Thr_kinase_AS"/>
</dbReference>
<dbReference type="GO" id="GO:0005524">
    <property type="term" value="F:ATP binding"/>
    <property type="evidence" value="ECO:0007669"/>
    <property type="project" value="UniProtKB-UniRule"/>
</dbReference>
<protein>
    <recommendedName>
        <fullName evidence="1">cAMP-dependent protein kinase</fullName>
        <ecNumber evidence="1">2.7.11.11</ecNumber>
    </recommendedName>
</protein>
<dbReference type="InterPro" id="IPR011009">
    <property type="entry name" value="Kinase-like_dom_sf"/>
</dbReference>
<keyword evidence="5" id="KW-0418">Kinase</keyword>
<dbReference type="GO" id="GO:0005829">
    <property type="term" value="C:cytosol"/>
    <property type="evidence" value="ECO:0007669"/>
    <property type="project" value="TreeGrafter"/>
</dbReference>
<dbReference type="PROSITE" id="PS00108">
    <property type="entry name" value="PROTEIN_KINASE_ST"/>
    <property type="match status" value="1"/>
</dbReference>
<evidence type="ECO:0000256" key="8">
    <source>
        <dbReference type="ARBA" id="ARBA00047454"/>
    </source>
</evidence>
<dbReference type="FunFam" id="3.30.200.20:FF:000005">
    <property type="entry name" value="cAMP-dependent protein kinase catalytic subunit"/>
    <property type="match status" value="1"/>
</dbReference>
<evidence type="ECO:0000256" key="3">
    <source>
        <dbReference type="ARBA" id="ARBA00022679"/>
    </source>
</evidence>
<evidence type="ECO:0000256" key="7">
    <source>
        <dbReference type="ARBA" id="ARBA00047292"/>
    </source>
</evidence>
<accession>A0A2A9NS25</accession>
<dbReference type="AlphaFoldDB" id="A0A2A9NS25"/>
<comment type="catalytic activity">
    <reaction evidence="8">
        <text>L-seryl-[protein] + ATP = O-phospho-L-seryl-[protein] + ADP + H(+)</text>
        <dbReference type="Rhea" id="RHEA:17989"/>
        <dbReference type="Rhea" id="RHEA-COMP:9863"/>
        <dbReference type="Rhea" id="RHEA-COMP:11604"/>
        <dbReference type="ChEBI" id="CHEBI:15378"/>
        <dbReference type="ChEBI" id="CHEBI:29999"/>
        <dbReference type="ChEBI" id="CHEBI:30616"/>
        <dbReference type="ChEBI" id="CHEBI:83421"/>
        <dbReference type="ChEBI" id="CHEBI:456216"/>
        <dbReference type="EC" id="2.7.11.11"/>
    </reaction>
</comment>
<dbReference type="FunFam" id="1.10.510.10:FF:000005">
    <property type="entry name" value="cAMP-dependent protein kinase catalytic subunit alpha"/>
    <property type="match status" value="1"/>
</dbReference>
<dbReference type="EMBL" id="KZ302003">
    <property type="protein sequence ID" value="PFH50463.1"/>
    <property type="molecule type" value="Genomic_DNA"/>
</dbReference>
<evidence type="ECO:0000259" key="12">
    <source>
        <dbReference type="PROSITE" id="PS51285"/>
    </source>
</evidence>
<evidence type="ECO:0000313" key="13">
    <source>
        <dbReference type="EMBL" id="PFH50463.1"/>
    </source>
</evidence>
<keyword evidence="2 10" id="KW-0723">Serine/threonine-protein kinase</keyword>
<dbReference type="Proteomes" id="UP000242287">
    <property type="component" value="Unassembled WGS sequence"/>
</dbReference>
<keyword evidence="14" id="KW-1185">Reference proteome</keyword>
<keyword evidence="4 9" id="KW-0547">Nucleotide-binding</keyword>
<dbReference type="PROSITE" id="PS51285">
    <property type="entry name" value="AGC_KINASE_CTER"/>
    <property type="match status" value="1"/>
</dbReference>
<dbReference type="PANTHER" id="PTHR24353:SF153">
    <property type="entry name" value="CAMP-DEPENDENT PROTEIN KINASE CATALYTIC SUBUNIT 1"/>
    <property type="match status" value="1"/>
</dbReference>
<organism evidence="13 14">
    <name type="scientific">Amanita thiersii Skay4041</name>
    <dbReference type="NCBI Taxonomy" id="703135"/>
    <lineage>
        <taxon>Eukaryota</taxon>
        <taxon>Fungi</taxon>
        <taxon>Dikarya</taxon>
        <taxon>Basidiomycota</taxon>
        <taxon>Agaricomycotina</taxon>
        <taxon>Agaricomycetes</taxon>
        <taxon>Agaricomycetidae</taxon>
        <taxon>Agaricales</taxon>
        <taxon>Pluteineae</taxon>
        <taxon>Amanitaceae</taxon>
        <taxon>Amanita</taxon>
    </lineage>
</organism>
<dbReference type="PANTHER" id="PTHR24353">
    <property type="entry name" value="CYCLIC NUCLEOTIDE-DEPENDENT PROTEIN KINASE"/>
    <property type="match status" value="1"/>
</dbReference>
<name>A0A2A9NS25_9AGAR</name>
<proteinExistence type="inferred from homology"/>
<feature type="domain" description="Protein kinase" evidence="11">
    <location>
        <begin position="91"/>
        <end position="349"/>
    </location>
</feature>
<evidence type="ECO:0000256" key="5">
    <source>
        <dbReference type="ARBA" id="ARBA00022777"/>
    </source>
</evidence>
<dbReference type="STRING" id="703135.A0A2A9NS25"/>
<dbReference type="Pfam" id="PF00069">
    <property type="entry name" value="Pkinase"/>
    <property type="match status" value="1"/>
</dbReference>
<evidence type="ECO:0000259" key="11">
    <source>
        <dbReference type="PROSITE" id="PS50011"/>
    </source>
</evidence>
<dbReference type="OrthoDB" id="63267at2759"/>
<dbReference type="SUPFAM" id="SSF56112">
    <property type="entry name" value="Protein kinase-like (PK-like)"/>
    <property type="match status" value="1"/>
</dbReference>
<keyword evidence="3" id="KW-0808">Transferase</keyword>
<evidence type="ECO:0000256" key="10">
    <source>
        <dbReference type="RuleBase" id="RU000304"/>
    </source>
</evidence>
<feature type="binding site" evidence="9">
    <location>
        <position position="129"/>
    </location>
    <ligand>
        <name>ATP</name>
        <dbReference type="ChEBI" id="CHEBI:30616"/>
    </ligand>
</feature>
<dbReference type="InterPro" id="IPR000719">
    <property type="entry name" value="Prot_kinase_dom"/>
</dbReference>
<reference evidence="13 14" key="1">
    <citation type="submission" date="2014-02" db="EMBL/GenBank/DDBJ databases">
        <title>Transposable element dynamics among asymbiotic and ectomycorrhizal Amanita fungi.</title>
        <authorList>
            <consortium name="DOE Joint Genome Institute"/>
            <person name="Hess J."/>
            <person name="Skrede I."/>
            <person name="Wolfe B."/>
            <person name="LaButti K."/>
            <person name="Ohm R.A."/>
            <person name="Grigoriev I.V."/>
            <person name="Pringle A."/>
        </authorList>
    </citation>
    <scope>NUCLEOTIDE SEQUENCE [LARGE SCALE GENOMIC DNA]</scope>
    <source>
        <strain evidence="13 14">SKay4041</strain>
    </source>
</reference>
<gene>
    <name evidence="13" type="ORF">AMATHDRAFT_61045</name>
</gene>
<dbReference type="GO" id="GO:0004691">
    <property type="term" value="F:cAMP-dependent protein kinase activity"/>
    <property type="evidence" value="ECO:0007669"/>
    <property type="project" value="UniProtKB-EC"/>
</dbReference>
<comment type="similarity">
    <text evidence="10">Belongs to the protein kinase superfamily.</text>
</comment>
<evidence type="ECO:0000313" key="14">
    <source>
        <dbReference type="Proteomes" id="UP000242287"/>
    </source>
</evidence>
<dbReference type="GO" id="GO:0007165">
    <property type="term" value="P:signal transduction"/>
    <property type="evidence" value="ECO:0007669"/>
    <property type="project" value="UniProtKB-ARBA"/>
</dbReference>
<dbReference type="SMART" id="SM00133">
    <property type="entry name" value="S_TK_X"/>
    <property type="match status" value="1"/>
</dbReference>
<evidence type="ECO:0000256" key="4">
    <source>
        <dbReference type="ARBA" id="ARBA00022741"/>
    </source>
</evidence>